<evidence type="ECO:0000256" key="3">
    <source>
        <dbReference type="ARBA" id="ARBA00023163"/>
    </source>
</evidence>
<dbReference type="Pfam" id="PF12833">
    <property type="entry name" value="HTH_18"/>
    <property type="match status" value="1"/>
</dbReference>
<dbReference type="SMART" id="SM00342">
    <property type="entry name" value="HTH_ARAC"/>
    <property type="match status" value="1"/>
</dbReference>
<keyword evidence="6" id="KW-1185">Reference proteome</keyword>
<evidence type="ECO:0000256" key="2">
    <source>
        <dbReference type="ARBA" id="ARBA00023125"/>
    </source>
</evidence>
<reference evidence="5 6" key="1">
    <citation type="submission" date="2022-08" db="EMBL/GenBank/DDBJ databases">
        <title>Genome Sequence of the sulphate-reducing bacterium, Pseudodesulfovibrio sp. SYK.</title>
        <authorList>
            <person name="Kondo R."/>
            <person name="Kataoka T."/>
        </authorList>
    </citation>
    <scope>NUCLEOTIDE SEQUENCE [LARGE SCALE GENOMIC DNA]</scope>
    <source>
        <strain evidence="5 6">SYK</strain>
    </source>
</reference>
<proteinExistence type="predicted"/>
<evidence type="ECO:0000313" key="6">
    <source>
        <dbReference type="Proteomes" id="UP001317742"/>
    </source>
</evidence>
<dbReference type="InterPro" id="IPR037923">
    <property type="entry name" value="HTH-like"/>
</dbReference>
<dbReference type="InterPro" id="IPR018060">
    <property type="entry name" value="HTH_AraC"/>
</dbReference>
<evidence type="ECO:0000259" key="4">
    <source>
        <dbReference type="PROSITE" id="PS01124"/>
    </source>
</evidence>
<keyword evidence="3" id="KW-0804">Transcription</keyword>
<dbReference type="PANTHER" id="PTHR46796:SF2">
    <property type="entry name" value="TRANSCRIPTIONAL REGULATORY PROTEIN"/>
    <property type="match status" value="1"/>
</dbReference>
<dbReference type="SUPFAM" id="SSF46689">
    <property type="entry name" value="Homeodomain-like"/>
    <property type="match status" value="2"/>
</dbReference>
<dbReference type="SUPFAM" id="SSF51215">
    <property type="entry name" value="Regulatory protein AraC"/>
    <property type="match status" value="1"/>
</dbReference>
<dbReference type="InterPro" id="IPR003313">
    <property type="entry name" value="AraC-bd"/>
</dbReference>
<dbReference type="PROSITE" id="PS01124">
    <property type="entry name" value="HTH_ARAC_FAMILY_2"/>
    <property type="match status" value="1"/>
</dbReference>
<dbReference type="Gene3D" id="1.10.10.60">
    <property type="entry name" value="Homeodomain-like"/>
    <property type="match status" value="2"/>
</dbReference>
<dbReference type="PANTHER" id="PTHR46796">
    <property type="entry name" value="HTH-TYPE TRANSCRIPTIONAL ACTIVATOR RHAS-RELATED"/>
    <property type="match status" value="1"/>
</dbReference>
<organism evidence="5 6">
    <name type="scientific">Pseudodesulfovibrio nedwellii</name>
    <dbReference type="NCBI Taxonomy" id="2973072"/>
    <lineage>
        <taxon>Bacteria</taxon>
        <taxon>Pseudomonadati</taxon>
        <taxon>Thermodesulfobacteriota</taxon>
        <taxon>Desulfovibrionia</taxon>
        <taxon>Desulfovibrionales</taxon>
        <taxon>Desulfovibrionaceae</taxon>
    </lineage>
</organism>
<evidence type="ECO:0000313" key="5">
    <source>
        <dbReference type="EMBL" id="BDQ38182.1"/>
    </source>
</evidence>
<dbReference type="EMBL" id="AP026709">
    <property type="protein sequence ID" value="BDQ38182.1"/>
    <property type="molecule type" value="Genomic_DNA"/>
</dbReference>
<keyword evidence="2" id="KW-0238">DNA-binding</keyword>
<dbReference type="Pfam" id="PF02311">
    <property type="entry name" value="AraC_binding"/>
    <property type="match status" value="1"/>
</dbReference>
<keyword evidence="1" id="KW-0805">Transcription regulation</keyword>
<sequence length="277" mass="31547">MAKIQSNHFHFANAKSDINMTVLNAVMSDFSYSKHAHEELALGVTTGGIQEFSCNGSEFRSSPGNIILFNPGDVHNGNPGNDNTLKYTMLYLDPKDFYPLLGSATALNKTEFRLSENHFTDNILQSLILKTSQLVDETGHSSLEYEHSLYKIAQRIAQRMGIFRPDSWISNKDTLLLKATEYIHDNITEDISINDLSMVANISKYHFIRLFRSQFGLTPHQYILNHKINRVKDALGTNESLSHIAQDFGFFDVSHLNRHFKRSYGITPKQYLLQLTK</sequence>
<gene>
    <name evidence="5" type="ORF">SYK_25420</name>
</gene>
<feature type="domain" description="HTH araC/xylS-type" evidence="4">
    <location>
        <begin position="177"/>
        <end position="274"/>
    </location>
</feature>
<dbReference type="RefSeq" id="WP_281760687.1">
    <property type="nucleotide sequence ID" value="NZ_AP026709.1"/>
</dbReference>
<protein>
    <submittedName>
        <fullName evidence="5">AraC family transcriptional regulator</fullName>
    </submittedName>
</protein>
<accession>A0ABM8B3G0</accession>
<evidence type="ECO:0000256" key="1">
    <source>
        <dbReference type="ARBA" id="ARBA00023015"/>
    </source>
</evidence>
<name>A0ABM8B3G0_9BACT</name>
<dbReference type="InterPro" id="IPR009057">
    <property type="entry name" value="Homeodomain-like_sf"/>
</dbReference>
<dbReference type="Proteomes" id="UP001317742">
    <property type="component" value="Chromosome"/>
</dbReference>
<dbReference type="InterPro" id="IPR050204">
    <property type="entry name" value="AraC_XylS_family_regulators"/>
</dbReference>